<name>A0A1Y1UWV6_9FUNG</name>
<dbReference type="AlphaFoldDB" id="A0A1Y1UWV6"/>
<sequence>KNTYYYPSIENVFGVFKYIKLEDIKVVMVGDKPYEKQYDICDIAFGTKNNEPPVLLERIYANLESTVKSFKRPLNHHLDKWLNNGIFLCNFCFTQTSNNFSYDHYLLWEPFINNLVEYISNDHPVIFMLFGSKAISVRKSINEIKSSVIEIPHP</sequence>
<protein>
    <submittedName>
        <fullName evidence="1">DNA glycosylase</fullName>
    </submittedName>
</protein>
<reference evidence="1 2" key="2">
    <citation type="submission" date="2016-08" db="EMBL/GenBank/DDBJ databases">
        <title>Pervasive Adenine N6-methylation of Active Genes in Fungi.</title>
        <authorList>
            <consortium name="DOE Joint Genome Institute"/>
            <person name="Mondo S.J."/>
            <person name="Dannebaum R.O."/>
            <person name="Kuo R.C."/>
            <person name="Labutti K."/>
            <person name="Haridas S."/>
            <person name="Kuo A."/>
            <person name="Salamov A."/>
            <person name="Ahrendt S.R."/>
            <person name="Lipzen A."/>
            <person name="Sullivan W."/>
            <person name="Andreopoulos W.B."/>
            <person name="Clum A."/>
            <person name="Lindquist E."/>
            <person name="Daum C."/>
            <person name="Ramamoorthy G.K."/>
            <person name="Gryganskyi A."/>
            <person name="Culley D."/>
            <person name="Magnuson J.K."/>
            <person name="James T.Y."/>
            <person name="O'Malley M.A."/>
            <person name="Stajich J.E."/>
            <person name="Spatafora J.W."/>
            <person name="Visel A."/>
            <person name="Grigoriev I.V."/>
        </authorList>
    </citation>
    <scope>NUCLEOTIDE SEQUENCE [LARGE SCALE GENOMIC DNA]</scope>
    <source>
        <strain evidence="2">finn</strain>
    </source>
</reference>
<reference evidence="1 2" key="1">
    <citation type="submission" date="2016-08" db="EMBL/GenBank/DDBJ databases">
        <title>Genomes of anaerobic fungi encode conserved fungal cellulosomes for biomass hydrolysis.</title>
        <authorList>
            <consortium name="DOE Joint Genome Institute"/>
            <person name="Haitjema C.H."/>
            <person name="Gilmore S.P."/>
            <person name="Henske J.K."/>
            <person name="Solomon K.V."/>
            <person name="De Groot R."/>
            <person name="Kuo A."/>
            <person name="Mondo S.J."/>
            <person name="Salamov A.A."/>
            <person name="Labutti K."/>
            <person name="Zhao Z."/>
            <person name="Chiniquy J."/>
            <person name="Barry K."/>
            <person name="Brewer H.M."/>
            <person name="Purvine S.O."/>
            <person name="Wright A.T."/>
            <person name="Boxma B."/>
            <person name="Van Alen T."/>
            <person name="Hackstein J.H."/>
            <person name="Baker S.E."/>
            <person name="Grigoriev I.V."/>
            <person name="O'Malley M.A."/>
        </authorList>
    </citation>
    <scope>NUCLEOTIDE SEQUENCE [LARGE SCALE GENOMIC DNA]</scope>
    <source>
        <strain evidence="2">finn</strain>
    </source>
</reference>
<dbReference type="CDD" id="cd19371">
    <property type="entry name" value="UDG-F1-like"/>
    <property type="match status" value="1"/>
</dbReference>
<feature type="non-terminal residue" evidence="1">
    <location>
        <position position="1"/>
    </location>
</feature>
<keyword evidence="2" id="KW-1185">Reference proteome</keyword>
<feature type="non-terminal residue" evidence="1">
    <location>
        <position position="154"/>
    </location>
</feature>
<dbReference type="GO" id="GO:0097510">
    <property type="term" value="P:base-excision repair, AP site formation via deaminated base removal"/>
    <property type="evidence" value="ECO:0007669"/>
    <property type="project" value="TreeGrafter"/>
</dbReference>
<dbReference type="Gene3D" id="3.40.470.10">
    <property type="entry name" value="Uracil-DNA glycosylase-like domain"/>
    <property type="match status" value="1"/>
</dbReference>
<dbReference type="PANTHER" id="PTHR11264:SF0">
    <property type="entry name" value="URACIL-DNA GLYCOSYLASE"/>
    <property type="match status" value="1"/>
</dbReference>
<dbReference type="EMBL" id="MCFH01000062">
    <property type="protein sequence ID" value="ORX42669.1"/>
    <property type="molecule type" value="Genomic_DNA"/>
</dbReference>
<accession>A0A1Y1UWV6</accession>
<comment type="caution">
    <text evidence="1">The sequence shown here is derived from an EMBL/GenBank/DDBJ whole genome shotgun (WGS) entry which is preliminary data.</text>
</comment>
<dbReference type="InterPro" id="IPR002043">
    <property type="entry name" value="UDG_fam1"/>
</dbReference>
<dbReference type="STRING" id="1754191.A0A1Y1UWV6"/>
<dbReference type="Proteomes" id="UP000193719">
    <property type="component" value="Unassembled WGS sequence"/>
</dbReference>
<evidence type="ECO:0000313" key="2">
    <source>
        <dbReference type="Proteomes" id="UP000193719"/>
    </source>
</evidence>
<proteinExistence type="predicted"/>
<dbReference type="SUPFAM" id="SSF52141">
    <property type="entry name" value="Uracil-DNA glycosylase-like"/>
    <property type="match status" value="1"/>
</dbReference>
<evidence type="ECO:0000313" key="1">
    <source>
        <dbReference type="EMBL" id="ORX42669.1"/>
    </source>
</evidence>
<organism evidence="1 2">
    <name type="scientific">Piromyces finnis</name>
    <dbReference type="NCBI Taxonomy" id="1754191"/>
    <lineage>
        <taxon>Eukaryota</taxon>
        <taxon>Fungi</taxon>
        <taxon>Fungi incertae sedis</taxon>
        <taxon>Chytridiomycota</taxon>
        <taxon>Chytridiomycota incertae sedis</taxon>
        <taxon>Neocallimastigomycetes</taxon>
        <taxon>Neocallimastigales</taxon>
        <taxon>Neocallimastigaceae</taxon>
        <taxon>Piromyces</taxon>
    </lineage>
</organism>
<dbReference type="PANTHER" id="PTHR11264">
    <property type="entry name" value="URACIL-DNA GLYCOSYLASE"/>
    <property type="match status" value="1"/>
</dbReference>
<dbReference type="GO" id="GO:0004844">
    <property type="term" value="F:uracil DNA N-glycosylase activity"/>
    <property type="evidence" value="ECO:0007669"/>
    <property type="project" value="InterPro"/>
</dbReference>
<dbReference type="OrthoDB" id="2158803at2759"/>
<gene>
    <name evidence="1" type="ORF">BCR36DRAFT_266648</name>
</gene>
<dbReference type="InterPro" id="IPR036895">
    <property type="entry name" value="Uracil-DNA_glycosylase-like_sf"/>
</dbReference>